<dbReference type="PANTHER" id="PTHR22617">
    <property type="entry name" value="CHEMOTAXIS SENSOR HISTIDINE KINASE-RELATED"/>
    <property type="match status" value="1"/>
</dbReference>
<dbReference type="Pfam" id="PF01584">
    <property type="entry name" value="CheW"/>
    <property type="match status" value="1"/>
</dbReference>
<dbReference type="InterPro" id="IPR002545">
    <property type="entry name" value="CheW-lke_dom"/>
</dbReference>
<dbReference type="InterPro" id="IPR036061">
    <property type="entry name" value="CheW-like_dom_sf"/>
</dbReference>
<gene>
    <name evidence="2" type="ORF">DSCW_21810</name>
</gene>
<dbReference type="AlphaFoldDB" id="A0A5K7Z8H6"/>
<proteinExistence type="predicted"/>
<dbReference type="GO" id="GO:0005829">
    <property type="term" value="C:cytosol"/>
    <property type="evidence" value="ECO:0007669"/>
    <property type="project" value="TreeGrafter"/>
</dbReference>
<dbReference type="SUPFAM" id="SSF50341">
    <property type="entry name" value="CheW-like"/>
    <property type="match status" value="1"/>
</dbReference>
<reference evidence="2 3" key="1">
    <citation type="submission" date="2019-11" db="EMBL/GenBank/DDBJ databases">
        <title>Comparative genomics of hydrocarbon-degrading Desulfosarcina strains.</title>
        <authorList>
            <person name="Watanabe M."/>
            <person name="Kojima H."/>
            <person name="Fukui M."/>
        </authorList>
    </citation>
    <scope>NUCLEOTIDE SEQUENCE [LARGE SCALE GENOMIC DNA]</scope>
    <source>
        <strain evidence="2 3">PP31</strain>
    </source>
</reference>
<dbReference type="OrthoDB" id="9790406at2"/>
<dbReference type="EMBL" id="AP021875">
    <property type="protein sequence ID" value="BBO74764.1"/>
    <property type="molecule type" value="Genomic_DNA"/>
</dbReference>
<dbReference type="PANTHER" id="PTHR22617:SF23">
    <property type="entry name" value="CHEMOTAXIS PROTEIN CHEW"/>
    <property type="match status" value="1"/>
</dbReference>
<dbReference type="Gene3D" id="2.30.30.40">
    <property type="entry name" value="SH3 Domains"/>
    <property type="match status" value="1"/>
</dbReference>
<dbReference type="RefSeq" id="WP_155303749.1">
    <property type="nucleotide sequence ID" value="NZ_AP021875.1"/>
</dbReference>
<accession>A0A5K7Z8H6</accession>
<feature type="domain" description="CheW-like" evidence="1">
    <location>
        <begin position="12"/>
        <end position="149"/>
    </location>
</feature>
<name>A0A5K7Z8H6_9BACT</name>
<dbReference type="PROSITE" id="PS50851">
    <property type="entry name" value="CHEW"/>
    <property type="match status" value="1"/>
</dbReference>
<evidence type="ECO:0000313" key="3">
    <source>
        <dbReference type="Proteomes" id="UP000427769"/>
    </source>
</evidence>
<dbReference type="SMART" id="SM00260">
    <property type="entry name" value="CheW"/>
    <property type="match status" value="1"/>
</dbReference>
<dbReference type="GO" id="GO:0006935">
    <property type="term" value="P:chemotaxis"/>
    <property type="evidence" value="ECO:0007669"/>
    <property type="project" value="InterPro"/>
</dbReference>
<sequence length="149" mass="16069">MKPTNSAKHAAFSEYATFYLKDALCGIALDAIQEINKPSDLTIVPQAPDYVMGIVNLRGKIVTVIDTGKRLGLNPIDAGEKMRTIIVNDGDESVGLMVDQIANVIKIEPDGTEAPPANIGKVPGRCFDAVYKTEDRLVGLLSLDSLVQR</sequence>
<protein>
    <submittedName>
        <fullName evidence="2">Chemotaxis protein CheW</fullName>
    </submittedName>
</protein>
<dbReference type="InterPro" id="IPR039315">
    <property type="entry name" value="CheW"/>
</dbReference>
<dbReference type="GO" id="GO:0007165">
    <property type="term" value="P:signal transduction"/>
    <property type="evidence" value="ECO:0007669"/>
    <property type="project" value="InterPro"/>
</dbReference>
<dbReference type="KEGG" id="dwd:DSCW_21810"/>
<dbReference type="Proteomes" id="UP000427769">
    <property type="component" value="Chromosome"/>
</dbReference>
<evidence type="ECO:0000259" key="1">
    <source>
        <dbReference type="PROSITE" id="PS50851"/>
    </source>
</evidence>
<organism evidence="2 3">
    <name type="scientific">Desulfosarcina widdelii</name>
    <dbReference type="NCBI Taxonomy" id="947919"/>
    <lineage>
        <taxon>Bacteria</taxon>
        <taxon>Pseudomonadati</taxon>
        <taxon>Thermodesulfobacteriota</taxon>
        <taxon>Desulfobacteria</taxon>
        <taxon>Desulfobacterales</taxon>
        <taxon>Desulfosarcinaceae</taxon>
        <taxon>Desulfosarcina</taxon>
    </lineage>
</organism>
<evidence type="ECO:0000313" key="2">
    <source>
        <dbReference type="EMBL" id="BBO74764.1"/>
    </source>
</evidence>
<keyword evidence="3" id="KW-1185">Reference proteome</keyword>
<dbReference type="Gene3D" id="2.40.50.180">
    <property type="entry name" value="CheA-289, Domain 4"/>
    <property type="match status" value="1"/>
</dbReference>